<name>A0ABS1LFB9_9MICO</name>
<feature type="transmembrane region" description="Helical" evidence="1">
    <location>
        <begin position="20"/>
        <end position="40"/>
    </location>
</feature>
<keyword evidence="1" id="KW-0812">Transmembrane</keyword>
<keyword evidence="1" id="KW-0472">Membrane</keyword>
<dbReference type="Proteomes" id="UP000675409">
    <property type="component" value="Unassembled WGS sequence"/>
</dbReference>
<dbReference type="InterPro" id="IPR025565">
    <property type="entry name" value="DUF4328"/>
</dbReference>
<evidence type="ECO:0000256" key="1">
    <source>
        <dbReference type="SAM" id="Phobius"/>
    </source>
</evidence>
<evidence type="ECO:0000313" key="3">
    <source>
        <dbReference type="EMBL" id="MBL0884947.1"/>
    </source>
</evidence>
<sequence length="198" mass="21452">MTTLPAGPLPTVPTRLTNAAIVVAVAYTLMLAVRPLGLLLGTTQNAVPFGVQGQAGLRFGFFATSPLEVVIVVTTYVISCLWLHRSRLVAEAMTTEDLHDRGRIWAWLGWIVPVVALWFPYQVVRDVRVASGAFRPAGIGTWWACWLCMGVTFYDSTDPQIGIASGTVTAALAIAACVLWIRIIRGISLEQRAWAATA</sequence>
<evidence type="ECO:0000313" key="4">
    <source>
        <dbReference type="Proteomes" id="UP000675409"/>
    </source>
</evidence>
<dbReference type="Pfam" id="PF14219">
    <property type="entry name" value="DUF4328"/>
    <property type="match status" value="1"/>
</dbReference>
<proteinExistence type="predicted"/>
<keyword evidence="1" id="KW-1133">Transmembrane helix</keyword>
<protein>
    <submittedName>
        <fullName evidence="3">DUF4328 domain-containing protein</fullName>
    </submittedName>
</protein>
<feature type="transmembrane region" description="Helical" evidence="1">
    <location>
        <begin position="104"/>
        <end position="121"/>
    </location>
</feature>
<reference evidence="3 4" key="1">
    <citation type="journal article" date="2021" name="Arch. Microbiol.">
        <title>Myceligenerans indicum sp. nov., an actinobacterium isolated from mangrove sediment of Sundarbans, India.</title>
        <authorList>
            <person name="Asha K."/>
            <person name="Bhadury P."/>
        </authorList>
    </citation>
    <scope>NUCLEOTIDE SEQUENCE [LARGE SCALE GENOMIC DNA]</scope>
    <source>
        <strain evidence="3 4">I2</strain>
    </source>
</reference>
<dbReference type="RefSeq" id="WP_201844746.1">
    <property type="nucleotide sequence ID" value="NZ_JABBYC010000001.1"/>
</dbReference>
<accession>A0ABS1LFB9</accession>
<gene>
    <name evidence="3" type="ORF">HGK34_01395</name>
</gene>
<evidence type="ECO:0000259" key="2">
    <source>
        <dbReference type="Pfam" id="PF14219"/>
    </source>
</evidence>
<comment type="caution">
    <text evidence="3">The sequence shown here is derived from an EMBL/GenBank/DDBJ whole genome shotgun (WGS) entry which is preliminary data.</text>
</comment>
<feature type="transmembrane region" description="Helical" evidence="1">
    <location>
        <begin position="160"/>
        <end position="181"/>
    </location>
</feature>
<organism evidence="3 4">
    <name type="scientific">Myceligenerans indicum</name>
    <dbReference type="NCBI Taxonomy" id="2593663"/>
    <lineage>
        <taxon>Bacteria</taxon>
        <taxon>Bacillati</taxon>
        <taxon>Actinomycetota</taxon>
        <taxon>Actinomycetes</taxon>
        <taxon>Micrococcales</taxon>
        <taxon>Promicromonosporaceae</taxon>
        <taxon>Myceligenerans</taxon>
    </lineage>
</organism>
<keyword evidence="4" id="KW-1185">Reference proteome</keyword>
<feature type="domain" description="DUF4328" evidence="2">
    <location>
        <begin position="63"/>
        <end position="187"/>
    </location>
</feature>
<feature type="transmembrane region" description="Helical" evidence="1">
    <location>
        <begin position="61"/>
        <end position="84"/>
    </location>
</feature>
<dbReference type="EMBL" id="JABBYC010000001">
    <property type="protein sequence ID" value="MBL0884947.1"/>
    <property type="molecule type" value="Genomic_DNA"/>
</dbReference>